<evidence type="ECO:0000313" key="4">
    <source>
        <dbReference type="Proteomes" id="UP001605036"/>
    </source>
</evidence>
<comment type="caution">
    <text evidence="3">The sequence shown here is derived from an EMBL/GenBank/DDBJ whole genome shotgun (WGS) entry which is preliminary data.</text>
</comment>
<proteinExistence type="inferred from homology"/>
<dbReference type="AlphaFoldDB" id="A0ABD1XTX4"/>
<organism evidence="3 4">
    <name type="scientific">Riccia fluitans</name>
    <dbReference type="NCBI Taxonomy" id="41844"/>
    <lineage>
        <taxon>Eukaryota</taxon>
        <taxon>Viridiplantae</taxon>
        <taxon>Streptophyta</taxon>
        <taxon>Embryophyta</taxon>
        <taxon>Marchantiophyta</taxon>
        <taxon>Marchantiopsida</taxon>
        <taxon>Marchantiidae</taxon>
        <taxon>Marchantiales</taxon>
        <taxon>Ricciaceae</taxon>
        <taxon>Riccia</taxon>
    </lineage>
</organism>
<dbReference type="PANTHER" id="PTHR31374">
    <property type="entry name" value="AUXIN-INDUCED PROTEIN-LIKE-RELATED"/>
    <property type="match status" value="1"/>
</dbReference>
<dbReference type="EMBL" id="JBHFFA010000007">
    <property type="protein sequence ID" value="KAL2612412.1"/>
    <property type="molecule type" value="Genomic_DNA"/>
</dbReference>
<name>A0ABD1XTX4_9MARC</name>
<evidence type="ECO:0000256" key="2">
    <source>
        <dbReference type="SAM" id="MobiDB-lite"/>
    </source>
</evidence>
<keyword evidence="4" id="KW-1185">Reference proteome</keyword>
<evidence type="ECO:0000256" key="1">
    <source>
        <dbReference type="ARBA" id="ARBA00006974"/>
    </source>
</evidence>
<dbReference type="PANTHER" id="PTHR31374:SF32">
    <property type="entry name" value="SAUR FAMILY PROTEIN"/>
    <property type="match status" value="1"/>
</dbReference>
<evidence type="ECO:0000313" key="3">
    <source>
        <dbReference type="EMBL" id="KAL2612412.1"/>
    </source>
</evidence>
<gene>
    <name evidence="3" type="ORF">R1flu_024104</name>
</gene>
<dbReference type="InterPro" id="IPR003676">
    <property type="entry name" value="SAUR_fam"/>
</dbReference>
<dbReference type="Pfam" id="PF02519">
    <property type="entry name" value="Auxin_inducible"/>
    <property type="match status" value="1"/>
</dbReference>
<reference evidence="3 4" key="1">
    <citation type="submission" date="2024-09" db="EMBL/GenBank/DDBJ databases">
        <title>Chromosome-scale assembly of Riccia fluitans.</title>
        <authorList>
            <person name="Paukszto L."/>
            <person name="Sawicki J."/>
            <person name="Karawczyk K."/>
            <person name="Piernik-Szablinska J."/>
            <person name="Szczecinska M."/>
            <person name="Mazdziarz M."/>
        </authorList>
    </citation>
    <scope>NUCLEOTIDE SEQUENCE [LARGE SCALE GENOMIC DNA]</scope>
    <source>
        <strain evidence="3">Rf_01</strain>
        <tissue evidence="3">Aerial parts of the thallus</tissue>
    </source>
</reference>
<dbReference type="Proteomes" id="UP001605036">
    <property type="component" value="Unassembled WGS sequence"/>
</dbReference>
<protein>
    <recommendedName>
        <fullName evidence="5">Small auxin up regulated protein</fullName>
    </recommendedName>
</protein>
<sequence length="146" mass="16399">MEKIRQRRTSTMSAAATESMSDGESSNSKFLPKSKPGKFFPAFAKMKCSSISSVDHLPTSVVPKGSLSVYVGAERKRFIISTKYINHPLFEVLLKKSEEEFGFNHQSGLSISFDPQIFEVTNNRLEMDKLAQHHTEILRSMPSGRV</sequence>
<comment type="similarity">
    <text evidence="1">Belongs to the ARG7 family.</text>
</comment>
<feature type="compositionally biased region" description="Low complexity" evidence="2">
    <location>
        <begin position="9"/>
        <end position="20"/>
    </location>
</feature>
<evidence type="ECO:0008006" key="5">
    <source>
        <dbReference type="Google" id="ProtNLM"/>
    </source>
</evidence>
<accession>A0ABD1XTX4</accession>
<feature type="region of interest" description="Disordered" evidence="2">
    <location>
        <begin position="1"/>
        <end position="33"/>
    </location>
</feature>